<dbReference type="WBParaSite" id="HDID_0000125601-mRNA-1">
    <property type="protein sequence ID" value="HDID_0000125601-mRNA-1"/>
    <property type="gene ID" value="HDID_0000125601"/>
</dbReference>
<accession>A0A0R3SA93</accession>
<dbReference type="EMBL" id="UYSG01000222">
    <property type="protein sequence ID" value="VDL18718.1"/>
    <property type="molecule type" value="Genomic_DNA"/>
</dbReference>
<dbReference type="Proteomes" id="UP000274504">
    <property type="component" value="Unassembled WGS sequence"/>
</dbReference>
<dbReference type="Proteomes" id="UP000321570">
    <property type="component" value="Unassembled WGS sequence"/>
</dbReference>
<evidence type="ECO:0000256" key="1">
    <source>
        <dbReference type="RuleBase" id="RU365010"/>
    </source>
</evidence>
<dbReference type="Pfam" id="PF01221">
    <property type="entry name" value="Dynein_light"/>
    <property type="match status" value="1"/>
</dbReference>
<dbReference type="GO" id="GO:0007017">
    <property type="term" value="P:microtubule-based process"/>
    <property type="evidence" value="ECO:0007669"/>
    <property type="project" value="InterPro"/>
</dbReference>
<comment type="similarity">
    <text evidence="1">Belongs to the dynein light chain family.</text>
</comment>
<dbReference type="AlphaFoldDB" id="A0A0R3SA93"/>
<evidence type="ECO:0000313" key="2">
    <source>
        <dbReference type="EMBL" id="VDL18718.1"/>
    </source>
</evidence>
<reference evidence="3 5" key="3">
    <citation type="submission" date="2019-07" db="EMBL/GenBank/DDBJ databases">
        <authorList>
            <person name="Jastrzebski P J."/>
            <person name="Paukszto L."/>
            <person name="Jastrzebski P J."/>
        </authorList>
    </citation>
    <scope>NUCLEOTIDE SEQUENCE [LARGE SCALE GENOMIC DNA]</scope>
    <source>
        <strain evidence="3 5">WMS-il1</strain>
    </source>
</reference>
<sequence length="107" mass="12475">MSGRQQHRHYNRHKGQEDPCDVRARFVSKDLHEKNEARFLEVVQTACRLHDDYVDLSTAIKQTMDETYGPTWHVIVGPNFASHIMHEKCAFAHIKCNGLSFLIYKYG</sequence>
<reference evidence="6" key="1">
    <citation type="submission" date="2017-02" db="UniProtKB">
        <authorList>
            <consortium name="WormBaseParasite"/>
        </authorList>
    </citation>
    <scope>IDENTIFICATION</scope>
</reference>
<evidence type="ECO:0000313" key="6">
    <source>
        <dbReference type="WBParaSite" id="HDID_0000125601-mRNA-1"/>
    </source>
</evidence>
<dbReference type="PANTHER" id="PTHR11886">
    <property type="entry name" value="DYNEIN LIGHT CHAIN"/>
    <property type="match status" value="1"/>
</dbReference>
<evidence type="ECO:0000313" key="4">
    <source>
        <dbReference type="Proteomes" id="UP000274504"/>
    </source>
</evidence>
<dbReference type="SUPFAM" id="SSF54648">
    <property type="entry name" value="DLC"/>
    <property type="match status" value="1"/>
</dbReference>
<dbReference type="GO" id="GO:0005874">
    <property type="term" value="C:microtubule"/>
    <property type="evidence" value="ECO:0007669"/>
    <property type="project" value="UniProtKB-KW"/>
</dbReference>
<dbReference type="OrthoDB" id="6506078at2759"/>
<keyword evidence="5" id="KW-1185">Reference proteome</keyword>
<proteinExistence type="inferred from homology"/>
<gene>
    <name evidence="2" type="ORF">HDID_LOCUS1257</name>
    <name evidence="3" type="ORF">WMSIL1_LOCUS10436</name>
</gene>
<keyword evidence="1" id="KW-0206">Cytoskeleton</keyword>
<dbReference type="STRING" id="6216.A0A0R3SA93"/>
<protein>
    <recommendedName>
        <fullName evidence="1">Dynein light chain</fullName>
    </recommendedName>
</protein>
<dbReference type="GO" id="GO:0045505">
    <property type="term" value="F:dynein intermediate chain binding"/>
    <property type="evidence" value="ECO:0007669"/>
    <property type="project" value="TreeGrafter"/>
</dbReference>
<keyword evidence="1" id="KW-0243">Dynein</keyword>
<reference evidence="2 4" key="2">
    <citation type="submission" date="2018-11" db="EMBL/GenBank/DDBJ databases">
        <authorList>
            <consortium name="Pathogen Informatics"/>
        </authorList>
    </citation>
    <scope>NUCLEOTIDE SEQUENCE [LARGE SCALE GENOMIC DNA]</scope>
</reference>
<dbReference type="InterPro" id="IPR037177">
    <property type="entry name" value="DLC_sf"/>
</dbReference>
<evidence type="ECO:0000313" key="5">
    <source>
        <dbReference type="Proteomes" id="UP000321570"/>
    </source>
</evidence>
<keyword evidence="1" id="KW-0505">Motor protein</keyword>
<dbReference type="Gene3D" id="3.30.740.10">
    <property type="entry name" value="Protein Inhibitor Of Neuronal Nitric Oxide Synthase"/>
    <property type="match status" value="1"/>
</dbReference>
<dbReference type="PANTHER" id="PTHR11886:SF35">
    <property type="entry name" value="DYNEIN LIGHT CHAIN"/>
    <property type="match status" value="1"/>
</dbReference>
<comment type="subcellular location">
    <subcellularLocation>
        <location evidence="1">Cytoplasm</location>
        <location evidence="1">Cytoskeleton</location>
    </subcellularLocation>
</comment>
<organism evidence="6">
    <name type="scientific">Hymenolepis diminuta</name>
    <name type="common">Rat tapeworm</name>
    <dbReference type="NCBI Taxonomy" id="6216"/>
    <lineage>
        <taxon>Eukaryota</taxon>
        <taxon>Metazoa</taxon>
        <taxon>Spiralia</taxon>
        <taxon>Lophotrochozoa</taxon>
        <taxon>Platyhelminthes</taxon>
        <taxon>Cestoda</taxon>
        <taxon>Eucestoda</taxon>
        <taxon>Cyclophyllidea</taxon>
        <taxon>Hymenolepididae</taxon>
        <taxon>Hymenolepis</taxon>
    </lineage>
</organism>
<dbReference type="EMBL" id="CABIJS010000444">
    <property type="protein sequence ID" value="VUZ51499.1"/>
    <property type="molecule type" value="Genomic_DNA"/>
</dbReference>
<evidence type="ECO:0000313" key="3">
    <source>
        <dbReference type="EMBL" id="VUZ51499.1"/>
    </source>
</evidence>
<dbReference type="CDD" id="cd21450">
    <property type="entry name" value="DLC-like_DYNLL1-like"/>
    <property type="match status" value="1"/>
</dbReference>
<dbReference type="GO" id="GO:0005868">
    <property type="term" value="C:cytoplasmic dynein complex"/>
    <property type="evidence" value="ECO:0007669"/>
    <property type="project" value="TreeGrafter"/>
</dbReference>
<keyword evidence="1" id="KW-0493">Microtubule</keyword>
<name>A0A0R3SA93_HYMDI</name>
<keyword evidence="1" id="KW-0963">Cytoplasm</keyword>
<dbReference type="SMART" id="SM01375">
    <property type="entry name" value="Dynein_light"/>
    <property type="match status" value="1"/>
</dbReference>
<dbReference type="InterPro" id="IPR001372">
    <property type="entry name" value="Dynein_light_chain_typ-1/2"/>
</dbReference>